<name>A0AAV3XBU6_9CYAN</name>
<keyword evidence="2" id="KW-1185">Reference proteome</keyword>
<sequence>MIQDEEILRNLYNNFDPFRPLPAGDPLYVDCREVRGDGDILVELGKNIRRTNRITCQLYSGHRGAGKSTELLRLKQYLEEQKFFVVYFAADEQDVNPQDTQYTDILLACTRHLLEDLKDSANPSPVLNWLKSRWVELKDLALTEISFESLSVEGQISQFAKLTANLRAVPTLRQQIRNQVNPHTETLIEALNQFINDAKNKLPEGRTQLAVIADNLDRIVPSIQDGGRSNHDEIFIDRSEQLQALDCHLIYTLPISMAYSSRAVDLRDIYDDMQVLPMIMVQQKSGDVYQPGMDKVTEIIEKRVRQCVPNRAVDGEIFDSKATLERLCLMSGGHVRNLLLLIQDAISRTETLPISAKAVQRSITEARDAYRRTVENYQWEILASVAKTKRIRNEDDCRNLLFNRCLLEYRYFDDEGEIQCWCDVHPLIKGIQEFKEAVAKMQP</sequence>
<organism evidence="1 2">
    <name type="scientific">Microseira wollei NIES-4236</name>
    <dbReference type="NCBI Taxonomy" id="2530354"/>
    <lineage>
        <taxon>Bacteria</taxon>
        <taxon>Bacillati</taxon>
        <taxon>Cyanobacteriota</taxon>
        <taxon>Cyanophyceae</taxon>
        <taxon>Oscillatoriophycideae</taxon>
        <taxon>Aerosakkonematales</taxon>
        <taxon>Aerosakkonemataceae</taxon>
        <taxon>Microseira</taxon>
    </lineage>
</organism>
<dbReference type="EMBL" id="BLAY01000074">
    <property type="protein sequence ID" value="GET39769.1"/>
    <property type="molecule type" value="Genomic_DNA"/>
</dbReference>
<evidence type="ECO:0000313" key="2">
    <source>
        <dbReference type="Proteomes" id="UP001050975"/>
    </source>
</evidence>
<proteinExistence type="predicted"/>
<gene>
    <name evidence="1" type="ORF">MiSe_45410</name>
</gene>
<evidence type="ECO:0008006" key="3">
    <source>
        <dbReference type="Google" id="ProtNLM"/>
    </source>
</evidence>
<dbReference type="RefSeq" id="WP_226585313.1">
    <property type="nucleotide sequence ID" value="NZ_BLAY01000074.1"/>
</dbReference>
<comment type="caution">
    <text evidence="1">The sequence shown here is derived from an EMBL/GenBank/DDBJ whole genome shotgun (WGS) entry which is preliminary data.</text>
</comment>
<evidence type="ECO:0000313" key="1">
    <source>
        <dbReference type="EMBL" id="GET39769.1"/>
    </source>
</evidence>
<dbReference type="AlphaFoldDB" id="A0AAV3XBU6"/>
<protein>
    <recommendedName>
        <fullName evidence="3">Orc1-like AAA ATPase domain-containing protein</fullName>
    </recommendedName>
</protein>
<accession>A0AAV3XBU6</accession>
<dbReference type="Proteomes" id="UP001050975">
    <property type="component" value="Unassembled WGS sequence"/>
</dbReference>
<reference evidence="1" key="1">
    <citation type="submission" date="2019-10" db="EMBL/GenBank/DDBJ databases">
        <title>Draft genome sequece of Microseira wollei NIES-4236.</title>
        <authorList>
            <person name="Yamaguchi H."/>
            <person name="Suzuki S."/>
            <person name="Kawachi M."/>
        </authorList>
    </citation>
    <scope>NUCLEOTIDE SEQUENCE</scope>
    <source>
        <strain evidence="1">NIES-4236</strain>
    </source>
</reference>